<accession>A0A0E9WV46</accession>
<organism evidence="2">
    <name type="scientific">Anguilla anguilla</name>
    <name type="common">European freshwater eel</name>
    <name type="synonym">Muraena anguilla</name>
    <dbReference type="NCBI Taxonomy" id="7936"/>
    <lineage>
        <taxon>Eukaryota</taxon>
        <taxon>Metazoa</taxon>
        <taxon>Chordata</taxon>
        <taxon>Craniata</taxon>
        <taxon>Vertebrata</taxon>
        <taxon>Euteleostomi</taxon>
        <taxon>Actinopterygii</taxon>
        <taxon>Neopterygii</taxon>
        <taxon>Teleostei</taxon>
        <taxon>Anguilliformes</taxon>
        <taxon>Anguillidae</taxon>
        <taxon>Anguilla</taxon>
    </lineage>
</organism>
<reference evidence="2" key="1">
    <citation type="submission" date="2014-11" db="EMBL/GenBank/DDBJ databases">
        <authorList>
            <person name="Amaro Gonzalez C."/>
        </authorList>
    </citation>
    <scope>NUCLEOTIDE SEQUENCE</scope>
</reference>
<dbReference type="EMBL" id="GBXM01014293">
    <property type="protein sequence ID" value="JAH94284.1"/>
    <property type="molecule type" value="Transcribed_RNA"/>
</dbReference>
<protein>
    <submittedName>
        <fullName evidence="2">Uncharacterized protein</fullName>
    </submittedName>
</protein>
<feature type="region of interest" description="Disordered" evidence="1">
    <location>
        <begin position="48"/>
        <end position="77"/>
    </location>
</feature>
<sequence>MILSVNDRFGRCQSSVRSCTNRTSERLSPASLSVGGWAVPRWGGRAGRDVGSLSLSGTSPEFPSGRTGSRVLPSETG</sequence>
<dbReference type="AlphaFoldDB" id="A0A0E9WV46"/>
<proteinExistence type="predicted"/>
<evidence type="ECO:0000313" key="2">
    <source>
        <dbReference type="EMBL" id="JAH94284.1"/>
    </source>
</evidence>
<reference evidence="2" key="2">
    <citation type="journal article" date="2015" name="Fish Shellfish Immunol.">
        <title>Early steps in the European eel (Anguilla anguilla)-Vibrio vulnificus interaction in the gills: Role of the RtxA13 toxin.</title>
        <authorList>
            <person name="Callol A."/>
            <person name="Pajuelo D."/>
            <person name="Ebbesson L."/>
            <person name="Teles M."/>
            <person name="MacKenzie S."/>
            <person name="Amaro C."/>
        </authorList>
    </citation>
    <scope>NUCLEOTIDE SEQUENCE</scope>
</reference>
<evidence type="ECO:0000256" key="1">
    <source>
        <dbReference type="SAM" id="MobiDB-lite"/>
    </source>
</evidence>
<name>A0A0E9WV46_ANGAN</name>